<dbReference type="EnsemblPlants" id="Kaladp0024s0806.1.v1.1">
    <property type="protein sequence ID" value="Kaladp0024s0806.1.v1.1.CDS.1"/>
    <property type="gene ID" value="Kaladp0024s0806.v1.1"/>
</dbReference>
<keyword evidence="2" id="KW-1185">Reference proteome</keyword>
<dbReference type="AlphaFoldDB" id="A0A7N0ZSR7"/>
<proteinExistence type="predicted"/>
<organism evidence="1 2">
    <name type="scientific">Kalanchoe fedtschenkoi</name>
    <name type="common">Lavender scallops</name>
    <name type="synonym">South American air plant</name>
    <dbReference type="NCBI Taxonomy" id="63787"/>
    <lineage>
        <taxon>Eukaryota</taxon>
        <taxon>Viridiplantae</taxon>
        <taxon>Streptophyta</taxon>
        <taxon>Embryophyta</taxon>
        <taxon>Tracheophyta</taxon>
        <taxon>Spermatophyta</taxon>
        <taxon>Magnoliopsida</taxon>
        <taxon>eudicotyledons</taxon>
        <taxon>Gunneridae</taxon>
        <taxon>Pentapetalae</taxon>
        <taxon>Saxifragales</taxon>
        <taxon>Crassulaceae</taxon>
        <taxon>Kalanchoe</taxon>
    </lineage>
</organism>
<dbReference type="PANTHER" id="PTHR33168">
    <property type="entry name" value="STRESS INDUCED PROTEIN-RELATED"/>
    <property type="match status" value="1"/>
</dbReference>
<dbReference type="Proteomes" id="UP000594263">
    <property type="component" value="Unplaced"/>
</dbReference>
<evidence type="ECO:0000313" key="2">
    <source>
        <dbReference type="Proteomes" id="UP000594263"/>
    </source>
</evidence>
<sequence>MDARSRRSCRSARYTATIRLGRGCETDSRTRMSCWSRLWARLVGKERLPRRGSMLFKSGSVHAQPSYDEYSYSLNFDEGRPVADDHDCLSRSFSARFSDSSRTIVWSCKSHVQNSLKFL</sequence>
<dbReference type="Gramene" id="Kaladp0024s0806.1.v1.1">
    <property type="protein sequence ID" value="Kaladp0024s0806.1.v1.1.CDS.1"/>
    <property type="gene ID" value="Kaladp0024s0806.v1.1"/>
</dbReference>
<reference evidence="1" key="1">
    <citation type="submission" date="2021-01" db="UniProtKB">
        <authorList>
            <consortium name="EnsemblPlants"/>
        </authorList>
    </citation>
    <scope>IDENTIFICATION</scope>
</reference>
<accession>A0A7N0ZSR7</accession>
<name>A0A7N0ZSR7_KALFE</name>
<evidence type="ECO:0000313" key="1">
    <source>
        <dbReference type="EnsemblPlants" id="Kaladp0024s0806.1.v1.1.CDS.1"/>
    </source>
</evidence>
<protein>
    <submittedName>
        <fullName evidence="1">Uncharacterized protein</fullName>
    </submittedName>
</protein>